<evidence type="ECO:0000259" key="2">
    <source>
        <dbReference type="Pfam" id="PF13456"/>
    </source>
</evidence>
<reference evidence="3" key="1">
    <citation type="submission" date="2018-11" db="EMBL/GenBank/DDBJ databases">
        <authorList>
            <person name="Grassa J C."/>
        </authorList>
    </citation>
    <scope>NUCLEOTIDE SEQUENCE [LARGE SCALE GENOMIC DNA]</scope>
</reference>
<evidence type="ECO:0000313" key="4">
    <source>
        <dbReference type="Proteomes" id="UP000596661"/>
    </source>
</evidence>
<name>A0A803NKG6_CANSA</name>
<dbReference type="GO" id="GO:0004523">
    <property type="term" value="F:RNA-DNA hybrid ribonuclease activity"/>
    <property type="evidence" value="ECO:0007669"/>
    <property type="project" value="InterPro"/>
</dbReference>
<evidence type="ECO:0000256" key="1">
    <source>
        <dbReference type="SAM" id="MobiDB-lite"/>
    </source>
</evidence>
<feature type="region of interest" description="Disordered" evidence="1">
    <location>
        <begin position="1"/>
        <end position="57"/>
    </location>
</feature>
<dbReference type="Gramene" id="evm.model.01.2266">
    <property type="protein sequence ID" value="cds.evm.model.01.2266"/>
    <property type="gene ID" value="evm.TU.01.2266"/>
</dbReference>
<dbReference type="Gene3D" id="3.30.420.10">
    <property type="entry name" value="Ribonuclease H-like superfamily/Ribonuclease H"/>
    <property type="match status" value="1"/>
</dbReference>
<organism evidence="3 4">
    <name type="scientific">Cannabis sativa</name>
    <name type="common">Hemp</name>
    <name type="synonym">Marijuana</name>
    <dbReference type="NCBI Taxonomy" id="3483"/>
    <lineage>
        <taxon>Eukaryota</taxon>
        <taxon>Viridiplantae</taxon>
        <taxon>Streptophyta</taxon>
        <taxon>Embryophyta</taxon>
        <taxon>Tracheophyta</taxon>
        <taxon>Spermatophyta</taxon>
        <taxon>Magnoliopsida</taxon>
        <taxon>eudicotyledons</taxon>
        <taxon>Gunneridae</taxon>
        <taxon>Pentapetalae</taxon>
        <taxon>rosids</taxon>
        <taxon>fabids</taxon>
        <taxon>Rosales</taxon>
        <taxon>Cannabaceae</taxon>
        <taxon>Cannabis</taxon>
    </lineage>
</organism>
<feature type="compositionally biased region" description="Basic and acidic residues" evidence="1">
    <location>
        <begin position="10"/>
        <end position="40"/>
    </location>
</feature>
<dbReference type="InterPro" id="IPR036397">
    <property type="entry name" value="RNaseH_sf"/>
</dbReference>
<dbReference type="GO" id="GO:0003676">
    <property type="term" value="F:nucleic acid binding"/>
    <property type="evidence" value="ECO:0007669"/>
    <property type="project" value="InterPro"/>
</dbReference>
<evidence type="ECO:0000313" key="3">
    <source>
        <dbReference type="EnsemblPlants" id="cds.evm.model.01.2266"/>
    </source>
</evidence>
<accession>A0A803NKG6</accession>
<dbReference type="InterPro" id="IPR002156">
    <property type="entry name" value="RNaseH_domain"/>
</dbReference>
<dbReference type="Proteomes" id="UP000596661">
    <property type="component" value="Chromosome 1"/>
</dbReference>
<proteinExistence type="predicted"/>
<keyword evidence="4" id="KW-1185">Reference proteome</keyword>
<sequence length="98" mass="11239">MTSSQIMRNPYEKNEDRPTTKVHVDRIDYRPASAVRDESPHQTQGQHLHGSIKFGSKDSNNEAEYEALIAGLKLAQDREHTNLGGYDENMELVLHQEY</sequence>
<dbReference type="EnsemblPlants" id="evm.model.01.2266">
    <property type="protein sequence ID" value="cds.evm.model.01.2266"/>
    <property type="gene ID" value="evm.TU.01.2266"/>
</dbReference>
<reference evidence="3" key="2">
    <citation type="submission" date="2021-03" db="UniProtKB">
        <authorList>
            <consortium name="EnsemblPlants"/>
        </authorList>
    </citation>
    <scope>IDENTIFICATION</scope>
</reference>
<protein>
    <recommendedName>
        <fullName evidence="2">RNase H type-1 domain-containing protein</fullName>
    </recommendedName>
</protein>
<dbReference type="Pfam" id="PF13456">
    <property type="entry name" value="RVT_3"/>
    <property type="match status" value="1"/>
</dbReference>
<feature type="domain" description="RNase H type-1" evidence="2">
    <location>
        <begin position="45"/>
        <end position="84"/>
    </location>
</feature>
<dbReference type="EMBL" id="UZAU01000066">
    <property type="status" value="NOT_ANNOTATED_CDS"/>
    <property type="molecule type" value="Genomic_DNA"/>
</dbReference>
<dbReference type="AlphaFoldDB" id="A0A803NKG6"/>